<gene>
    <name evidence="4" type="ORF">ATANTOWER_014127</name>
</gene>
<accession>A0ABU7CJY8</accession>
<dbReference type="PANTHER" id="PTHR45784">
    <property type="entry name" value="C-TYPE LECTIN DOMAIN FAMILY 20 MEMBER A-RELATED"/>
    <property type="match status" value="1"/>
</dbReference>
<name>A0ABU7CJY8_9TELE</name>
<evidence type="ECO:0000256" key="1">
    <source>
        <dbReference type="ARBA" id="ARBA00023157"/>
    </source>
</evidence>
<dbReference type="InterPro" id="IPR018378">
    <property type="entry name" value="C-type_lectin_CS"/>
</dbReference>
<dbReference type="PROSITE" id="PS00615">
    <property type="entry name" value="C_TYPE_LECTIN_1"/>
    <property type="match status" value="2"/>
</dbReference>
<reference evidence="4 5" key="1">
    <citation type="submission" date="2021-07" db="EMBL/GenBank/DDBJ databases">
        <authorList>
            <person name="Palmer J.M."/>
        </authorList>
    </citation>
    <scope>NUCLEOTIDE SEQUENCE [LARGE SCALE GENOMIC DNA]</scope>
    <source>
        <strain evidence="4 5">AT_MEX2019</strain>
        <tissue evidence="4">Muscle</tissue>
    </source>
</reference>
<evidence type="ECO:0000313" key="4">
    <source>
        <dbReference type="EMBL" id="MED6262075.1"/>
    </source>
</evidence>
<feature type="signal peptide" evidence="2">
    <location>
        <begin position="1"/>
        <end position="22"/>
    </location>
</feature>
<dbReference type="PROSITE" id="PS50041">
    <property type="entry name" value="C_TYPE_LECTIN_2"/>
    <property type="match status" value="2"/>
</dbReference>
<dbReference type="Gene3D" id="3.10.100.10">
    <property type="entry name" value="Mannose-Binding Protein A, subunit A"/>
    <property type="match status" value="2"/>
</dbReference>
<keyword evidence="2" id="KW-0732">Signal</keyword>
<comment type="caution">
    <text evidence="4">The sequence shown here is derived from an EMBL/GenBank/DDBJ whole genome shotgun (WGS) entry which is preliminary data.</text>
</comment>
<dbReference type="Proteomes" id="UP001345963">
    <property type="component" value="Unassembled WGS sequence"/>
</dbReference>
<keyword evidence="5" id="KW-1185">Reference proteome</keyword>
<dbReference type="InterPro" id="IPR001304">
    <property type="entry name" value="C-type_lectin-like"/>
</dbReference>
<dbReference type="EMBL" id="JAHUTI010091465">
    <property type="protein sequence ID" value="MED6262075.1"/>
    <property type="molecule type" value="Genomic_DNA"/>
</dbReference>
<evidence type="ECO:0000256" key="2">
    <source>
        <dbReference type="SAM" id="SignalP"/>
    </source>
</evidence>
<protein>
    <recommendedName>
        <fullName evidence="3">C-type lectin domain-containing protein</fullName>
    </recommendedName>
</protein>
<organism evidence="4 5">
    <name type="scientific">Ataeniobius toweri</name>
    <dbReference type="NCBI Taxonomy" id="208326"/>
    <lineage>
        <taxon>Eukaryota</taxon>
        <taxon>Metazoa</taxon>
        <taxon>Chordata</taxon>
        <taxon>Craniata</taxon>
        <taxon>Vertebrata</taxon>
        <taxon>Euteleostomi</taxon>
        <taxon>Actinopterygii</taxon>
        <taxon>Neopterygii</taxon>
        <taxon>Teleostei</taxon>
        <taxon>Neoteleostei</taxon>
        <taxon>Acanthomorphata</taxon>
        <taxon>Ovalentaria</taxon>
        <taxon>Atherinomorphae</taxon>
        <taxon>Cyprinodontiformes</taxon>
        <taxon>Goodeidae</taxon>
        <taxon>Ataeniobius</taxon>
    </lineage>
</organism>
<feature type="domain" description="C-type lectin" evidence="3">
    <location>
        <begin position="25"/>
        <end position="148"/>
    </location>
</feature>
<feature type="domain" description="C-type lectin" evidence="3">
    <location>
        <begin position="158"/>
        <end position="262"/>
    </location>
</feature>
<dbReference type="InterPro" id="IPR016187">
    <property type="entry name" value="CTDL_fold"/>
</dbReference>
<dbReference type="Pfam" id="PF00059">
    <property type="entry name" value="Lectin_C"/>
    <property type="match status" value="2"/>
</dbReference>
<keyword evidence="1" id="KW-1015">Disulfide bond</keyword>
<feature type="chain" id="PRO_5047299115" description="C-type lectin domain-containing protein" evidence="2">
    <location>
        <begin position="23"/>
        <end position="321"/>
    </location>
</feature>
<dbReference type="SMART" id="SM00034">
    <property type="entry name" value="CLECT"/>
    <property type="match status" value="2"/>
</dbReference>
<evidence type="ECO:0000259" key="3">
    <source>
        <dbReference type="PROSITE" id="PS50041"/>
    </source>
</evidence>
<dbReference type="SUPFAM" id="SSF56436">
    <property type="entry name" value="C-type lectin-like"/>
    <property type="match status" value="2"/>
</dbReference>
<evidence type="ECO:0000313" key="5">
    <source>
        <dbReference type="Proteomes" id="UP001345963"/>
    </source>
</evidence>
<dbReference type="PANTHER" id="PTHR45784:SF3">
    <property type="entry name" value="C-TYPE LECTIN DOMAIN FAMILY 4 MEMBER K-LIKE-RELATED"/>
    <property type="match status" value="1"/>
</dbReference>
<sequence>KSTMNKQTVGMTLLLGICLSSCSKFPPRKYYYVEKSVTWYEAQQYCRKHYTDLSTFESMDDINRLQPPLIHYGAWIGLWDDPNSWKYGIGSNSNSWRWSGIRETTQTNYLIWDALNPNFGSSRETCGGIWYGKWYDADCDKARNVACYSVTQQNVKKYVFIQISKTWSSAQAYCRTHYTDLAKVDNEAENFELTKTIPDGSDTWIGLYRVPWSWSDKSRSLFKNWDSSSPNNANGNQHCVAENALHQWNDENCNVNKVFICHQVVKITTTVRLTTVTDVELTDPAINAQVLQQLGALLTSQGWTDFKMQWKTPPKKKENNE</sequence>
<proteinExistence type="predicted"/>
<dbReference type="InterPro" id="IPR016186">
    <property type="entry name" value="C-type_lectin-like/link_sf"/>
</dbReference>
<feature type="non-terminal residue" evidence="4">
    <location>
        <position position="1"/>
    </location>
</feature>